<dbReference type="PANTHER" id="PTHR30244">
    <property type="entry name" value="TRANSAMINASE"/>
    <property type="match status" value="1"/>
</dbReference>
<reference evidence="3" key="1">
    <citation type="submission" date="2018-05" db="EMBL/GenBank/DDBJ databases">
        <authorList>
            <person name="Lanie J.A."/>
            <person name="Ng W.-L."/>
            <person name="Kazmierczak K.M."/>
            <person name="Andrzejewski T.M."/>
            <person name="Davidsen T.M."/>
            <person name="Wayne K.J."/>
            <person name="Tettelin H."/>
            <person name="Glass J.I."/>
            <person name="Rusch D."/>
            <person name="Podicherti R."/>
            <person name="Tsui H.-C.T."/>
            <person name="Winkler M.E."/>
        </authorList>
    </citation>
    <scope>NUCLEOTIDE SEQUENCE</scope>
</reference>
<dbReference type="EMBL" id="UINC01033232">
    <property type="protein sequence ID" value="SVB22182.1"/>
    <property type="molecule type" value="Genomic_DNA"/>
</dbReference>
<sequence length="371" mass="41136">MKVPFFNYPHLFTAQENEFSRILKDVGSRGAFIMQQDLQNFEQRVADYCGSKYAVGVDNATDGLQLGLMAGGVEAGAEVIICSHTMIATASAIHFAGAIPVPVEVGSDHTIDPDAIAGSITPKTRAIMPTQLNGRTSDMAAIQSIADQYGLDIYEDAAQALGSKFKGQYAGTFGKAACISFYPAKILGCLGDGGLVLTSDREIYDKLLLLRDHGRANDGDIPLWGFNTRLDNLQAAFLNFQFDNYDQVIKRRREIAAQYQEFLKDVDQIQLPPDPDANSDYFDVYQNYEIEAQQRDKLKAFLAENGIGTLIQWGGKAVHQFTKLGFDHALPYTEKVFTRLLMLPLNMSITDTEVNYVAEKIIDFYHKKGKI</sequence>
<dbReference type="InterPro" id="IPR015424">
    <property type="entry name" value="PyrdxlP-dep_Trfase"/>
</dbReference>
<dbReference type="GO" id="GO:0000271">
    <property type="term" value="P:polysaccharide biosynthetic process"/>
    <property type="evidence" value="ECO:0007669"/>
    <property type="project" value="TreeGrafter"/>
</dbReference>
<evidence type="ECO:0000313" key="3">
    <source>
        <dbReference type="EMBL" id="SVB22182.1"/>
    </source>
</evidence>
<comment type="similarity">
    <text evidence="2">Belongs to the DegT/DnrJ/EryC1 family.</text>
</comment>
<dbReference type="InterPro" id="IPR015421">
    <property type="entry name" value="PyrdxlP-dep_Trfase_major"/>
</dbReference>
<dbReference type="AlphaFoldDB" id="A0A382C8Q5"/>
<gene>
    <name evidence="3" type="ORF">METZ01_LOCUS175036</name>
</gene>
<evidence type="ECO:0008006" key="4">
    <source>
        <dbReference type="Google" id="ProtNLM"/>
    </source>
</evidence>
<accession>A0A382C8Q5</accession>
<evidence type="ECO:0000256" key="1">
    <source>
        <dbReference type="ARBA" id="ARBA00022898"/>
    </source>
</evidence>
<dbReference type="GO" id="GO:0008483">
    <property type="term" value="F:transaminase activity"/>
    <property type="evidence" value="ECO:0007669"/>
    <property type="project" value="TreeGrafter"/>
</dbReference>
<dbReference type="Pfam" id="PF01041">
    <property type="entry name" value="DegT_DnrJ_EryC1"/>
    <property type="match status" value="1"/>
</dbReference>
<evidence type="ECO:0000256" key="2">
    <source>
        <dbReference type="ARBA" id="ARBA00037999"/>
    </source>
</evidence>
<dbReference type="SUPFAM" id="SSF53383">
    <property type="entry name" value="PLP-dependent transferases"/>
    <property type="match status" value="1"/>
</dbReference>
<dbReference type="InterPro" id="IPR000653">
    <property type="entry name" value="DegT/StrS_aminotransferase"/>
</dbReference>
<dbReference type="Gene3D" id="3.90.1150.10">
    <property type="entry name" value="Aspartate Aminotransferase, domain 1"/>
    <property type="match status" value="1"/>
</dbReference>
<organism evidence="3">
    <name type="scientific">marine metagenome</name>
    <dbReference type="NCBI Taxonomy" id="408172"/>
    <lineage>
        <taxon>unclassified sequences</taxon>
        <taxon>metagenomes</taxon>
        <taxon>ecological metagenomes</taxon>
    </lineage>
</organism>
<proteinExistence type="inferred from homology"/>
<keyword evidence="1" id="KW-0663">Pyridoxal phosphate</keyword>
<dbReference type="Gene3D" id="3.40.640.10">
    <property type="entry name" value="Type I PLP-dependent aspartate aminotransferase-like (Major domain)"/>
    <property type="match status" value="1"/>
</dbReference>
<dbReference type="GO" id="GO:0030170">
    <property type="term" value="F:pyridoxal phosphate binding"/>
    <property type="evidence" value="ECO:0007669"/>
    <property type="project" value="TreeGrafter"/>
</dbReference>
<protein>
    <recommendedName>
        <fullName evidence="4">Cell wall biogenesis protein</fullName>
    </recommendedName>
</protein>
<dbReference type="CDD" id="cd00616">
    <property type="entry name" value="AHBA_syn"/>
    <property type="match status" value="1"/>
</dbReference>
<dbReference type="InterPro" id="IPR015422">
    <property type="entry name" value="PyrdxlP-dep_Trfase_small"/>
</dbReference>
<dbReference type="PANTHER" id="PTHR30244:SF36">
    <property type="entry name" value="3-OXO-GLUCOSE-6-PHOSPHATE:GLUTAMATE AMINOTRANSFERASE"/>
    <property type="match status" value="1"/>
</dbReference>
<name>A0A382C8Q5_9ZZZZ</name>
<dbReference type="PIRSF" id="PIRSF000390">
    <property type="entry name" value="PLP_StrS"/>
    <property type="match status" value="1"/>
</dbReference>